<accession>A0A128A377</accession>
<evidence type="ECO:0000256" key="5">
    <source>
        <dbReference type="NCBIfam" id="TIGR00260"/>
    </source>
</evidence>
<dbReference type="GO" id="GO:0009088">
    <property type="term" value="P:threonine biosynthetic process"/>
    <property type="evidence" value="ECO:0007669"/>
    <property type="project" value="UniProtKB-UniRule"/>
</dbReference>
<keyword evidence="3 6" id="KW-0663">Pyridoxal phosphate</keyword>
<keyword evidence="4 8" id="KW-0456">Lyase</keyword>
<evidence type="ECO:0000256" key="1">
    <source>
        <dbReference type="ARBA" id="ARBA00001933"/>
    </source>
</evidence>
<evidence type="ECO:0000313" key="8">
    <source>
        <dbReference type="EMBL" id="CUR51810.1"/>
    </source>
</evidence>
<comment type="cofactor">
    <cofactor evidence="1 6">
        <name>pyridoxal 5'-phosphate</name>
        <dbReference type="ChEBI" id="CHEBI:597326"/>
    </cofactor>
</comment>
<dbReference type="Proteomes" id="UP000196239">
    <property type="component" value="Chromosome 1"/>
</dbReference>
<dbReference type="GO" id="GO:0006567">
    <property type="term" value="P:L-threonine catabolic process"/>
    <property type="evidence" value="ECO:0007669"/>
    <property type="project" value="TreeGrafter"/>
</dbReference>
<dbReference type="InterPro" id="IPR004450">
    <property type="entry name" value="Thr_synthase-like"/>
</dbReference>
<dbReference type="PANTHER" id="PTHR48078">
    <property type="entry name" value="THREONINE DEHYDRATASE, MITOCHONDRIAL-RELATED"/>
    <property type="match status" value="1"/>
</dbReference>
<dbReference type="Pfam" id="PF00291">
    <property type="entry name" value="PALP"/>
    <property type="match status" value="1"/>
</dbReference>
<proteinExistence type="inferred from homology"/>
<dbReference type="GO" id="GO:0004794">
    <property type="term" value="F:threonine deaminase activity"/>
    <property type="evidence" value="ECO:0007669"/>
    <property type="project" value="TreeGrafter"/>
</dbReference>
<evidence type="ECO:0000256" key="2">
    <source>
        <dbReference type="ARBA" id="ARBA00005517"/>
    </source>
</evidence>
<dbReference type="GO" id="GO:0006565">
    <property type="term" value="P:L-serine catabolic process"/>
    <property type="evidence" value="ECO:0007669"/>
    <property type="project" value="TreeGrafter"/>
</dbReference>
<sequence length="443" mass="48952">MQSQAYLKCIDPACGLQYPVTDTRIECEKGHLLDVRYSSVPPTSLKEVFYKRRNHSNNIFNESGVWRFRELLNFCQIDTEDIDQCSKYLVSLDGAEGRLSKPYHMSRVSQYVGLQNLWLQPEGYNPSGSFKDNGMTTAVTHAKLVKIKKIICASTGNTSASAAMYAANENMECDVYIPAGEVAPGKLSQAFQFGAQVVEIKGNFDDALSASLKQAGQIGGYTVNSVNPFRIEGQKTIVFRALEFLDWNPPDWIVYPGGALGNTSSCGKALMELYEWGWIKKIPRLAVVNSEGANTLYNLYNGKFENTELRWNKGKSDTGLIKRYYEHMDKNNIRPKTKATAIQIAKPANIVKGLRALDFTNGVVTQVSDAEMLDGMALVGLNGFDCEMASGAVPAGVKKLIGEGIIKKDETVVGILTGRQKDSSIPVDYHKNPQNKFAIPPRT</sequence>
<dbReference type="InterPro" id="IPR001926">
    <property type="entry name" value="TrpB-like_PALP"/>
</dbReference>
<evidence type="ECO:0000256" key="6">
    <source>
        <dbReference type="PIRSR" id="PIRSR604450-51"/>
    </source>
</evidence>
<dbReference type="NCBIfam" id="TIGR00260">
    <property type="entry name" value="thrC"/>
    <property type="match status" value="1"/>
</dbReference>
<gene>
    <name evidence="8" type="ORF">NDEV_1045</name>
</gene>
<feature type="domain" description="Tryptophan synthase beta chain-like PALP" evidence="7">
    <location>
        <begin position="105"/>
        <end position="418"/>
    </location>
</feature>
<evidence type="ECO:0000313" key="9">
    <source>
        <dbReference type="Proteomes" id="UP000196239"/>
    </source>
</evidence>
<feature type="modified residue" description="N6-(pyridoxal phosphate)lysine" evidence="6">
    <location>
        <position position="131"/>
    </location>
</feature>
<organism evidence="8 9">
    <name type="scientific">Nitrosotalea devaniterrae</name>
    <dbReference type="NCBI Taxonomy" id="1078905"/>
    <lineage>
        <taxon>Archaea</taxon>
        <taxon>Nitrososphaerota</taxon>
        <taxon>Nitrososphaeria</taxon>
        <taxon>Nitrosotaleales</taxon>
        <taxon>Nitrosotaleaceae</taxon>
        <taxon>Nitrosotalea</taxon>
    </lineage>
</organism>
<dbReference type="GO" id="GO:0009097">
    <property type="term" value="P:isoleucine biosynthetic process"/>
    <property type="evidence" value="ECO:0007669"/>
    <property type="project" value="TreeGrafter"/>
</dbReference>
<dbReference type="EC" id="4.2.3.1" evidence="5"/>
<comment type="similarity">
    <text evidence="2">Belongs to the threonine synthase family.</text>
</comment>
<dbReference type="KEGG" id="ndv:NDEV_1045"/>
<dbReference type="InterPro" id="IPR036052">
    <property type="entry name" value="TrpB-like_PALP_sf"/>
</dbReference>
<dbReference type="Gene3D" id="3.40.50.1100">
    <property type="match status" value="2"/>
</dbReference>
<dbReference type="PANTHER" id="PTHR48078:SF6">
    <property type="entry name" value="L-THREONINE DEHYDRATASE CATABOLIC TDCB"/>
    <property type="match status" value="1"/>
</dbReference>
<dbReference type="SUPFAM" id="SSF53686">
    <property type="entry name" value="Tryptophan synthase beta subunit-like PLP-dependent enzymes"/>
    <property type="match status" value="1"/>
</dbReference>
<dbReference type="GO" id="GO:0003941">
    <property type="term" value="F:L-serine ammonia-lyase activity"/>
    <property type="evidence" value="ECO:0007669"/>
    <property type="project" value="TreeGrafter"/>
</dbReference>
<evidence type="ECO:0000256" key="3">
    <source>
        <dbReference type="ARBA" id="ARBA00022898"/>
    </source>
</evidence>
<dbReference type="InterPro" id="IPR050147">
    <property type="entry name" value="Ser/Thr_Dehydratase"/>
</dbReference>
<evidence type="ECO:0000256" key="4">
    <source>
        <dbReference type="ARBA" id="ARBA00023239"/>
    </source>
</evidence>
<protein>
    <recommendedName>
        <fullName evidence="5">Threonine synthase</fullName>
        <ecNumber evidence="5">4.2.3.1</ecNumber>
    </recommendedName>
</protein>
<dbReference type="FunFam" id="3.40.50.1100:FF:000013">
    <property type="entry name" value="Threonine synthase"/>
    <property type="match status" value="1"/>
</dbReference>
<name>A0A128A377_9ARCH</name>
<dbReference type="CDD" id="cd01563">
    <property type="entry name" value="Thr-synth_1"/>
    <property type="match status" value="1"/>
</dbReference>
<keyword evidence="9" id="KW-1185">Reference proteome</keyword>
<dbReference type="AlphaFoldDB" id="A0A128A377"/>
<dbReference type="EMBL" id="LN890280">
    <property type="protein sequence ID" value="CUR51810.1"/>
    <property type="molecule type" value="Genomic_DNA"/>
</dbReference>
<dbReference type="GO" id="GO:0004795">
    <property type="term" value="F:threonine synthase activity"/>
    <property type="evidence" value="ECO:0007669"/>
    <property type="project" value="UniProtKB-UniRule"/>
</dbReference>
<evidence type="ECO:0000259" key="7">
    <source>
        <dbReference type="Pfam" id="PF00291"/>
    </source>
</evidence>
<reference evidence="9" key="1">
    <citation type="submission" date="2015-10" db="EMBL/GenBank/DDBJ databases">
        <authorList>
            <person name="Lehtovirta-Morley L.E."/>
            <person name="Vieille C."/>
        </authorList>
    </citation>
    <scope>NUCLEOTIDE SEQUENCE [LARGE SCALE GENOMIC DNA]</scope>
</reference>